<evidence type="ECO:0000256" key="1">
    <source>
        <dbReference type="ARBA" id="ARBA00022723"/>
    </source>
</evidence>
<accession>A0A068QKY3</accession>
<dbReference type="PANTHER" id="PTHR14879:SF5">
    <property type="entry name" value="RING-TYPE DOMAIN-CONTAINING PROTEIN"/>
    <property type="match status" value="1"/>
</dbReference>
<evidence type="ECO:0000256" key="3">
    <source>
        <dbReference type="ARBA" id="ARBA00022833"/>
    </source>
</evidence>
<organism evidence="6 7">
    <name type="scientific">Armadillidium vulgare iridescent virus</name>
    <dbReference type="NCBI Taxonomy" id="72201"/>
    <lineage>
        <taxon>Viruses</taxon>
        <taxon>Varidnaviria</taxon>
        <taxon>Bamfordvirae</taxon>
        <taxon>Nucleocytoviricota</taxon>
        <taxon>Megaviricetes</taxon>
        <taxon>Pimascovirales</taxon>
        <taxon>Pimascovirales incertae sedis</taxon>
        <taxon>Iridoviridae</taxon>
        <taxon>Betairidovirinae</taxon>
        <taxon>Iridovirus</taxon>
        <taxon>Iridovirus armadillidium1</taxon>
        <taxon>Invertebrate iridescent virus 31</taxon>
    </lineage>
</organism>
<feature type="domain" description="RING-type" evidence="5">
    <location>
        <begin position="142"/>
        <end position="177"/>
    </location>
</feature>
<dbReference type="Gene3D" id="3.30.40.10">
    <property type="entry name" value="Zinc/RING finger domain, C3HC4 (zinc finger)"/>
    <property type="match status" value="1"/>
</dbReference>
<gene>
    <name evidence="6" type="primary">151R</name>
    <name evidence="6" type="ORF">IIV31_151R</name>
</gene>
<protein>
    <submittedName>
        <fullName evidence="6">Apoptosis inhibitor IAP</fullName>
    </submittedName>
</protein>
<name>A0A068QKY3_9VIRU</name>
<dbReference type="RefSeq" id="YP_009046765.1">
    <property type="nucleotide sequence ID" value="NC_024451.1"/>
</dbReference>
<evidence type="ECO:0000313" key="7">
    <source>
        <dbReference type="Proteomes" id="UP000114278"/>
    </source>
</evidence>
<reference evidence="6 7" key="1">
    <citation type="journal article" date="2014" name="J. Gen. Virol.">
        <title>Genome sequence of a crustacean iridovirus, IIV31, isolated from the pill bug, Armadillidium vulgare.</title>
        <authorList>
            <person name="Piegu B."/>
            <person name="Guizard S."/>
            <person name="Yeping T."/>
            <person name="Cruaud C."/>
            <person name="Asgari S."/>
            <person name="Bideshi D.K."/>
            <person name="Federici B.A."/>
            <person name="Bigot Y."/>
        </authorList>
    </citation>
    <scope>NUCLEOTIDE SEQUENCE [LARGE SCALE GENOMIC DNA]</scope>
</reference>
<dbReference type="PANTHER" id="PTHR14879">
    <property type="entry name" value="CASPASE REGULATOR, RING FINGER DOMAIN-CONTAINING"/>
    <property type="match status" value="1"/>
</dbReference>
<dbReference type="EMBL" id="HF920637">
    <property type="protein sequence ID" value="CCV02523.1"/>
    <property type="molecule type" value="Genomic_DNA"/>
</dbReference>
<keyword evidence="2 4" id="KW-0863">Zinc-finger</keyword>
<evidence type="ECO:0000256" key="4">
    <source>
        <dbReference type="PROSITE-ProRule" id="PRU00175"/>
    </source>
</evidence>
<dbReference type="InterPro" id="IPR013083">
    <property type="entry name" value="Znf_RING/FYVE/PHD"/>
</dbReference>
<keyword evidence="1" id="KW-0479">Metal-binding</keyword>
<evidence type="ECO:0000313" key="6">
    <source>
        <dbReference type="EMBL" id="CCV02523.1"/>
    </source>
</evidence>
<keyword evidence="3" id="KW-0862">Zinc</keyword>
<dbReference type="Proteomes" id="UP000114278">
    <property type="component" value="Segment"/>
</dbReference>
<dbReference type="OrthoDB" id="19073at10239"/>
<keyword evidence="7" id="KW-1185">Reference proteome</keyword>
<dbReference type="Pfam" id="PF13920">
    <property type="entry name" value="zf-C3HC4_3"/>
    <property type="match status" value="1"/>
</dbReference>
<evidence type="ECO:0000256" key="2">
    <source>
        <dbReference type="ARBA" id="ARBA00022771"/>
    </source>
</evidence>
<dbReference type="GeneID" id="19738735"/>
<dbReference type="SUPFAM" id="SSF57850">
    <property type="entry name" value="RING/U-box"/>
    <property type="match status" value="1"/>
</dbReference>
<dbReference type="FunFam" id="1.10.1170.10:FF:000002">
    <property type="entry name" value="Baculoviral IAP repeat containing 7"/>
    <property type="match status" value="1"/>
</dbReference>
<dbReference type="GO" id="GO:0008270">
    <property type="term" value="F:zinc ion binding"/>
    <property type="evidence" value="ECO:0007669"/>
    <property type="project" value="UniProtKB-KW"/>
</dbReference>
<dbReference type="InterPro" id="IPR001841">
    <property type="entry name" value="Znf_RING"/>
</dbReference>
<dbReference type="PROSITE" id="PS50089">
    <property type="entry name" value="ZF_RING_2"/>
    <property type="match status" value="1"/>
</dbReference>
<dbReference type="KEGG" id="vg:19738735"/>
<sequence>MEKLKREELKKIAMENGIENGFNGRRISKMRKSDFLEFISQIRTPVQTPHSQTHRQVIQFVISPGSHSTPVARRSMVRRRLFAEGEEEDLLSSPLALLSFLFPGPQDYADSEEVEPQRAPFVGKINEEDKDDEQEASDEVRCKVCLHNKISILFKNCKHLVTCERCSAKVDKCPVCKDQIKKEDREKIFF</sequence>
<evidence type="ECO:0000259" key="5">
    <source>
        <dbReference type="PROSITE" id="PS50089"/>
    </source>
</evidence>
<proteinExistence type="predicted"/>
<dbReference type="InterPro" id="IPR051728">
    <property type="entry name" value="RING-FYVE_E3_ubiquitin-ligase"/>
</dbReference>